<dbReference type="EMBL" id="LMUA01000003">
    <property type="protein sequence ID" value="KUE77405.1"/>
    <property type="molecule type" value="Genomic_DNA"/>
</dbReference>
<evidence type="ECO:0000313" key="2">
    <source>
        <dbReference type="EMBL" id="KUE77405.1"/>
    </source>
</evidence>
<name>A0A0W7TU98_9FIRM</name>
<reference evidence="2 3" key="1">
    <citation type="submission" date="2015-10" db="EMBL/GenBank/DDBJ databases">
        <title>A novel member of the family Ruminococcaceae isolated from human faeces.</title>
        <authorList>
            <person name="Shkoporov A.N."/>
            <person name="Chaplin A.V."/>
            <person name="Motuzova O.V."/>
            <person name="Kafarskaia L.I."/>
            <person name="Efimov B.A."/>
        </authorList>
    </citation>
    <scope>NUCLEOTIDE SEQUENCE [LARGE SCALE GENOMIC DNA]</scope>
    <source>
        <strain evidence="2 3">668</strain>
    </source>
</reference>
<comment type="caution">
    <text evidence="2">The sequence shown here is derived from an EMBL/GenBank/DDBJ whole genome shotgun (WGS) entry which is preliminary data.</text>
</comment>
<accession>A0A0W7TU98</accession>
<dbReference type="AlphaFoldDB" id="A0A0W7TU98"/>
<proteinExistence type="predicted"/>
<evidence type="ECO:0000256" key="1">
    <source>
        <dbReference type="SAM" id="MobiDB-lite"/>
    </source>
</evidence>
<protein>
    <submittedName>
        <fullName evidence="2">Uncharacterized protein</fullName>
    </submittedName>
</protein>
<sequence>MPKRRAPSGRMAVRLPPRAPPPEAPRIWEKPNRPALSPPPGRAPLLCANAPLRLVRGRKMGYNKSAYDARLSSARFLVKEKSYEIL</sequence>
<evidence type="ECO:0000313" key="3">
    <source>
        <dbReference type="Proteomes" id="UP000053433"/>
    </source>
</evidence>
<gene>
    <name evidence="2" type="ORF">ASJ35_03810</name>
</gene>
<feature type="region of interest" description="Disordered" evidence="1">
    <location>
        <begin position="1"/>
        <end position="43"/>
    </location>
</feature>
<dbReference type="Proteomes" id="UP000053433">
    <property type="component" value="Unassembled WGS sequence"/>
</dbReference>
<organism evidence="2 3">
    <name type="scientific">Ruthenibacterium lactatiformans</name>
    <dbReference type="NCBI Taxonomy" id="1550024"/>
    <lineage>
        <taxon>Bacteria</taxon>
        <taxon>Bacillati</taxon>
        <taxon>Bacillota</taxon>
        <taxon>Clostridia</taxon>
        <taxon>Eubacteriales</taxon>
        <taxon>Oscillospiraceae</taxon>
        <taxon>Ruthenibacterium</taxon>
    </lineage>
</organism>